<dbReference type="InterPro" id="IPR011701">
    <property type="entry name" value="MFS"/>
</dbReference>
<evidence type="ECO:0000256" key="2">
    <source>
        <dbReference type="ARBA" id="ARBA00022448"/>
    </source>
</evidence>
<evidence type="ECO:0000313" key="9">
    <source>
        <dbReference type="Proteomes" id="UP000619101"/>
    </source>
</evidence>
<evidence type="ECO:0000256" key="6">
    <source>
        <dbReference type="SAM" id="Phobius"/>
    </source>
</evidence>
<dbReference type="Proteomes" id="UP000619101">
    <property type="component" value="Unassembled WGS sequence"/>
</dbReference>
<dbReference type="InterPro" id="IPR052714">
    <property type="entry name" value="MFS_Exporter"/>
</dbReference>
<dbReference type="PROSITE" id="PS50850">
    <property type="entry name" value="MFS"/>
    <property type="match status" value="1"/>
</dbReference>
<feature type="transmembrane region" description="Helical" evidence="6">
    <location>
        <begin position="366"/>
        <end position="387"/>
    </location>
</feature>
<evidence type="ECO:0000259" key="7">
    <source>
        <dbReference type="PROSITE" id="PS50850"/>
    </source>
</evidence>
<feature type="transmembrane region" description="Helical" evidence="6">
    <location>
        <begin position="216"/>
        <end position="237"/>
    </location>
</feature>
<feature type="transmembrane region" description="Helical" evidence="6">
    <location>
        <begin position="141"/>
        <end position="162"/>
    </location>
</feature>
<keyword evidence="5 6" id="KW-0472">Membrane</keyword>
<feature type="transmembrane region" description="Helical" evidence="6">
    <location>
        <begin position="12"/>
        <end position="38"/>
    </location>
</feature>
<proteinExistence type="predicted"/>
<dbReference type="Gene3D" id="1.20.1250.20">
    <property type="entry name" value="MFS general substrate transporter like domains"/>
    <property type="match status" value="1"/>
</dbReference>
<dbReference type="CDD" id="cd17489">
    <property type="entry name" value="MFS_YfcJ_like"/>
    <property type="match status" value="1"/>
</dbReference>
<organism evidence="8 9">
    <name type="scientific">Solibacillus faecavium</name>
    <dbReference type="NCBI Taxonomy" id="2762221"/>
    <lineage>
        <taxon>Bacteria</taxon>
        <taxon>Bacillati</taxon>
        <taxon>Bacillota</taxon>
        <taxon>Bacilli</taxon>
        <taxon>Bacillales</taxon>
        <taxon>Caryophanaceae</taxon>
        <taxon>Solibacillus</taxon>
    </lineage>
</organism>
<evidence type="ECO:0000313" key="8">
    <source>
        <dbReference type="EMBL" id="MBD8037629.1"/>
    </source>
</evidence>
<feature type="transmembrane region" description="Helical" evidence="6">
    <location>
        <begin position="249"/>
        <end position="267"/>
    </location>
</feature>
<dbReference type="PANTHER" id="PTHR23531:SF1">
    <property type="entry name" value="QUINOLENE RESISTANCE PROTEIN NORA"/>
    <property type="match status" value="1"/>
</dbReference>
<accession>A0ABR8Y0M7</accession>
<name>A0ABR8Y0M7_9BACL</name>
<gene>
    <name evidence="8" type="ORF">H9635_12835</name>
</gene>
<comment type="subcellular location">
    <subcellularLocation>
        <location evidence="1">Cell membrane</location>
        <topology evidence="1">Multi-pass membrane protein</topology>
    </subcellularLocation>
</comment>
<keyword evidence="2" id="KW-0813">Transport</keyword>
<feature type="transmembrane region" description="Helical" evidence="6">
    <location>
        <begin position="168"/>
        <end position="187"/>
    </location>
</feature>
<evidence type="ECO:0000256" key="3">
    <source>
        <dbReference type="ARBA" id="ARBA00022692"/>
    </source>
</evidence>
<dbReference type="InterPro" id="IPR036259">
    <property type="entry name" value="MFS_trans_sf"/>
</dbReference>
<keyword evidence="9" id="KW-1185">Reference proteome</keyword>
<feature type="transmembrane region" description="Helical" evidence="6">
    <location>
        <begin position="343"/>
        <end position="360"/>
    </location>
</feature>
<dbReference type="SUPFAM" id="SSF103473">
    <property type="entry name" value="MFS general substrate transporter"/>
    <property type="match status" value="1"/>
</dbReference>
<feature type="transmembrane region" description="Helical" evidence="6">
    <location>
        <begin position="279"/>
        <end position="296"/>
    </location>
</feature>
<dbReference type="PANTHER" id="PTHR23531">
    <property type="entry name" value="QUINOLENE RESISTANCE PROTEIN NORA"/>
    <property type="match status" value="1"/>
</dbReference>
<feature type="transmembrane region" description="Helical" evidence="6">
    <location>
        <begin position="108"/>
        <end position="129"/>
    </location>
</feature>
<dbReference type="EMBL" id="JACSPZ010000006">
    <property type="protein sequence ID" value="MBD8037629.1"/>
    <property type="molecule type" value="Genomic_DNA"/>
</dbReference>
<keyword evidence="4 6" id="KW-1133">Transmembrane helix</keyword>
<feature type="transmembrane region" description="Helical" evidence="6">
    <location>
        <begin position="79"/>
        <end position="96"/>
    </location>
</feature>
<dbReference type="Pfam" id="PF07690">
    <property type="entry name" value="MFS_1"/>
    <property type="match status" value="1"/>
</dbReference>
<feature type="transmembrane region" description="Helical" evidence="6">
    <location>
        <begin position="44"/>
        <end position="67"/>
    </location>
</feature>
<reference evidence="8 9" key="1">
    <citation type="submission" date="2020-08" db="EMBL/GenBank/DDBJ databases">
        <title>A Genomic Blueprint of the Chicken Gut Microbiome.</title>
        <authorList>
            <person name="Gilroy R."/>
            <person name="Ravi A."/>
            <person name="Getino M."/>
            <person name="Pursley I."/>
            <person name="Horton D.L."/>
            <person name="Alikhan N.-F."/>
            <person name="Baker D."/>
            <person name="Gharbi K."/>
            <person name="Hall N."/>
            <person name="Watson M."/>
            <person name="Adriaenssens E.M."/>
            <person name="Foster-Nyarko E."/>
            <person name="Jarju S."/>
            <person name="Secka A."/>
            <person name="Antonio M."/>
            <person name="Oren A."/>
            <person name="Chaudhuri R."/>
            <person name="La Ragione R.M."/>
            <person name="Hildebrand F."/>
            <person name="Pallen M.J."/>
        </authorList>
    </citation>
    <scope>NUCLEOTIDE SEQUENCE [LARGE SCALE GENOMIC DNA]</scope>
    <source>
        <strain evidence="8 9">A46</strain>
    </source>
</reference>
<dbReference type="RefSeq" id="WP_191700710.1">
    <property type="nucleotide sequence ID" value="NZ_JACSPZ010000006.1"/>
</dbReference>
<dbReference type="InterPro" id="IPR020846">
    <property type="entry name" value="MFS_dom"/>
</dbReference>
<sequence>MNEVKEPIWTKDFIVVSIINFMSILIFFLLMVTISSYAVETYHVSTSIAGLVSSIFIIGTLMGRLGAGRLIGNSGPQKVLLTGLIVFFITTTLYLFEWGVTYLLVIRLLQGVAVGTIGTATGTIVATILPAARKGEGIGYFSLSAVLATAIGPFVGMFMMRLENGFDVIFYTNTVLSLLLLIASLFVKVSITQKNINSEHQSKKLSLLEKFIEPKALPISFVALLIGFAYSGVMSFLTFYAREINLVEASSYFFLAYAFIIIFSRPYTGKLMDLRGPNIIVYPCLVIFAVGMLLFSQASASWMLLVAAALIGLGYGNFNSIAQTIAVKVTEPHRFGLATSTYFILYDLGLGIGPFILGMVEPHTTYRVIFASMIPLILICIPLYYFLVGRKTKTV</sequence>
<feature type="transmembrane region" description="Helical" evidence="6">
    <location>
        <begin position="302"/>
        <end position="322"/>
    </location>
</feature>
<protein>
    <submittedName>
        <fullName evidence="8">MFS transporter</fullName>
    </submittedName>
</protein>
<comment type="caution">
    <text evidence="8">The sequence shown here is derived from an EMBL/GenBank/DDBJ whole genome shotgun (WGS) entry which is preliminary data.</text>
</comment>
<keyword evidence="3 6" id="KW-0812">Transmembrane</keyword>
<evidence type="ECO:0000256" key="5">
    <source>
        <dbReference type="ARBA" id="ARBA00023136"/>
    </source>
</evidence>
<evidence type="ECO:0000256" key="1">
    <source>
        <dbReference type="ARBA" id="ARBA00004651"/>
    </source>
</evidence>
<evidence type="ECO:0000256" key="4">
    <source>
        <dbReference type="ARBA" id="ARBA00022989"/>
    </source>
</evidence>
<feature type="domain" description="Major facilitator superfamily (MFS) profile" evidence="7">
    <location>
        <begin position="12"/>
        <end position="392"/>
    </location>
</feature>